<evidence type="ECO:0000313" key="2">
    <source>
        <dbReference type="Proteomes" id="UP000712600"/>
    </source>
</evidence>
<organism evidence="1 2">
    <name type="scientific">Brassica cretica</name>
    <name type="common">Mustard</name>
    <dbReference type="NCBI Taxonomy" id="69181"/>
    <lineage>
        <taxon>Eukaryota</taxon>
        <taxon>Viridiplantae</taxon>
        <taxon>Streptophyta</taxon>
        <taxon>Embryophyta</taxon>
        <taxon>Tracheophyta</taxon>
        <taxon>Spermatophyta</taxon>
        <taxon>Magnoliopsida</taxon>
        <taxon>eudicotyledons</taxon>
        <taxon>Gunneridae</taxon>
        <taxon>Pentapetalae</taxon>
        <taxon>rosids</taxon>
        <taxon>malvids</taxon>
        <taxon>Brassicales</taxon>
        <taxon>Brassicaceae</taxon>
        <taxon>Brassiceae</taxon>
        <taxon>Brassica</taxon>
    </lineage>
</organism>
<reference evidence="1" key="1">
    <citation type="submission" date="2019-12" db="EMBL/GenBank/DDBJ databases">
        <title>Genome sequencing and annotation of Brassica cretica.</title>
        <authorList>
            <person name="Studholme D.J."/>
            <person name="Sarris P."/>
        </authorList>
    </citation>
    <scope>NUCLEOTIDE SEQUENCE</scope>
    <source>
        <strain evidence="1">PFS-109/04</strain>
        <tissue evidence="1">Leaf</tissue>
    </source>
</reference>
<protein>
    <submittedName>
        <fullName evidence="1">Uncharacterized protein</fullName>
    </submittedName>
</protein>
<dbReference type="Proteomes" id="UP000712600">
    <property type="component" value="Unassembled WGS sequence"/>
</dbReference>
<dbReference type="AlphaFoldDB" id="A0A8S9RZX0"/>
<dbReference type="EMBL" id="QGKX02000088">
    <property type="protein sequence ID" value="KAF3586377.1"/>
    <property type="molecule type" value="Genomic_DNA"/>
</dbReference>
<gene>
    <name evidence="1" type="ORF">F2Q69_00032353</name>
</gene>
<evidence type="ECO:0000313" key="1">
    <source>
        <dbReference type="EMBL" id="KAF3586377.1"/>
    </source>
</evidence>
<proteinExistence type="predicted"/>
<sequence length="65" mass="7589">MRDRLALVFLSRGSVVFEVLYLTRSEISRSSLRRCKWLRLQFPLSFLAKFFARDPVPVCFCGSTD</sequence>
<name>A0A8S9RZX0_BRACR</name>
<accession>A0A8S9RZX0</accession>
<comment type="caution">
    <text evidence="1">The sequence shown here is derived from an EMBL/GenBank/DDBJ whole genome shotgun (WGS) entry which is preliminary data.</text>
</comment>